<name>A0ABW1C7G2_9ACTN</name>
<gene>
    <name evidence="1" type="ORF">ACFPUY_36970</name>
</gene>
<protein>
    <recommendedName>
        <fullName evidence="3">Aminoglycoside phosphotransferase family protein</fullName>
    </recommendedName>
</protein>
<evidence type="ECO:0000313" key="1">
    <source>
        <dbReference type="EMBL" id="MFC5820720.1"/>
    </source>
</evidence>
<evidence type="ECO:0000313" key="2">
    <source>
        <dbReference type="Proteomes" id="UP001596096"/>
    </source>
</evidence>
<dbReference type="RefSeq" id="WP_219551264.1">
    <property type="nucleotide sequence ID" value="NZ_JAHKRN010000070.1"/>
</dbReference>
<comment type="caution">
    <text evidence="1">The sequence shown here is derived from an EMBL/GenBank/DDBJ whole genome shotgun (WGS) entry which is preliminary data.</text>
</comment>
<accession>A0ABW1C7G2</accession>
<evidence type="ECO:0008006" key="3">
    <source>
        <dbReference type="Google" id="ProtNLM"/>
    </source>
</evidence>
<proteinExistence type="predicted"/>
<reference evidence="2" key="1">
    <citation type="journal article" date="2019" name="Int. J. Syst. Evol. Microbiol.">
        <title>The Global Catalogue of Microorganisms (GCM) 10K type strain sequencing project: providing services to taxonomists for standard genome sequencing and annotation.</title>
        <authorList>
            <consortium name="The Broad Institute Genomics Platform"/>
            <consortium name="The Broad Institute Genome Sequencing Center for Infectious Disease"/>
            <person name="Wu L."/>
            <person name="Ma J."/>
        </authorList>
    </citation>
    <scope>NUCLEOTIDE SEQUENCE [LARGE SCALE GENOMIC DNA]</scope>
    <source>
        <strain evidence="2">CGMCC 4.7106</strain>
    </source>
</reference>
<dbReference type="Proteomes" id="UP001596096">
    <property type="component" value="Unassembled WGS sequence"/>
</dbReference>
<organism evidence="1 2">
    <name type="scientific">Nonomuraea harbinensis</name>
    <dbReference type="NCBI Taxonomy" id="1286938"/>
    <lineage>
        <taxon>Bacteria</taxon>
        <taxon>Bacillati</taxon>
        <taxon>Actinomycetota</taxon>
        <taxon>Actinomycetes</taxon>
        <taxon>Streptosporangiales</taxon>
        <taxon>Streptosporangiaceae</taxon>
        <taxon>Nonomuraea</taxon>
    </lineage>
</organism>
<keyword evidence="2" id="KW-1185">Reference proteome</keyword>
<dbReference type="EMBL" id="JBHSNW010000027">
    <property type="protein sequence ID" value="MFC5820720.1"/>
    <property type="molecule type" value="Genomic_DNA"/>
</dbReference>
<sequence>MAAAAAVLGEEVSGPVDLGGSSRSHVLRCATPGGGTVVVKAYRAHWEVAELPYYPAYR</sequence>